<dbReference type="GO" id="GO:0005737">
    <property type="term" value="C:cytoplasm"/>
    <property type="evidence" value="ECO:0007669"/>
    <property type="project" value="UniProtKB-SubCell"/>
</dbReference>
<comment type="subunit">
    <text evidence="7">Interacts with UvrB in an incision complex.</text>
</comment>
<evidence type="ECO:0000313" key="13">
    <source>
        <dbReference type="Proteomes" id="UP000001784"/>
    </source>
</evidence>
<protein>
    <recommendedName>
        <fullName evidence="7">UvrABC system protein C</fullName>
        <shortName evidence="7">Protein UvrC</shortName>
    </recommendedName>
    <alternativeName>
        <fullName evidence="7">Excinuclease ABC subunit C</fullName>
    </alternativeName>
</protein>
<dbReference type="Pfam" id="PF22920">
    <property type="entry name" value="UvrC_RNaseH"/>
    <property type="match status" value="1"/>
</dbReference>
<keyword evidence="13" id="KW-1185">Reference proteome</keyword>
<dbReference type="GO" id="GO:0009432">
    <property type="term" value="P:SOS response"/>
    <property type="evidence" value="ECO:0007669"/>
    <property type="project" value="UniProtKB-UniRule"/>
</dbReference>
<keyword evidence="6 7" id="KW-0742">SOS response</keyword>
<evidence type="ECO:0000259" key="10">
    <source>
        <dbReference type="PROSITE" id="PS50164"/>
    </source>
</evidence>
<dbReference type="Gene3D" id="4.10.860.10">
    <property type="entry name" value="UVR domain"/>
    <property type="match status" value="1"/>
</dbReference>
<evidence type="ECO:0000313" key="12">
    <source>
        <dbReference type="EMBL" id="ABK16949.1"/>
    </source>
</evidence>
<dbReference type="NCBIfam" id="NF001824">
    <property type="entry name" value="PRK00558.1-5"/>
    <property type="match status" value="1"/>
</dbReference>
<dbReference type="SUPFAM" id="SSF46600">
    <property type="entry name" value="C-terminal UvrC-binding domain of UvrB"/>
    <property type="match status" value="1"/>
</dbReference>
<dbReference type="Proteomes" id="UP000001784">
    <property type="component" value="Chromosome"/>
</dbReference>
<dbReference type="GO" id="GO:0009381">
    <property type="term" value="F:excinuclease ABC activity"/>
    <property type="evidence" value="ECO:0007669"/>
    <property type="project" value="UniProtKB-UniRule"/>
</dbReference>
<dbReference type="Pfam" id="PF08459">
    <property type="entry name" value="UvrC_RNaseH_dom"/>
    <property type="match status" value="1"/>
</dbReference>
<dbReference type="PROSITE" id="PS50164">
    <property type="entry name" value="GIY_YIG"/>
    <property type="match status" value="1"/>
</dbReference>
<comment type="function">
    <text evidence="7">The UvrABC repair system catalyzes the recognition and processing of DNA lesions. UvrC both incises the 5' and 3' sides of the lesion. The N-terminal half is responsible for the 3' incision and the C-terminal half is responsible for the 5' incision.</text>
</comment>
<evidence type="ECO:0000256" key="3">
    <source>
        <dbReference type="ARBA" id="ARBA00022769"/>
    </source>
</evidence>
<dbReference type="STRING" id="335543.Sfum_1257"/>
<dbReference type="PANTHER" id="PTHR30562">
    <property type="entry name" value="UVRC/OXIDOREDUCTASE"/>
    <property type="match status" value="1"/>
</dbReference>
<feature type="domain" description="UVR" evidence="9">
    <location>
        <begin position="266"/>
        <end position="301"/>
    </location>
</feature>
<evidence type="ECO:0000259" key="9">
    <source>
        <dbReference type="PROSITE" id="PS50151"/>
    </source>
</evidence>
<dbReference type="Gene3D" id="3.40.1440.10">
    <property type="entry name" value="GIY-YIG endonuclease"/>
    <property type="match status" value="1"/>
</dbReference>
<keyword evidence="3 7" id="KW-0228">DNA excision</keyword>
<accession>A0LHP7</accession>
<keyword evidence="2 7" id="KW-0227">DNA damage</keyword>
<dbReference type="FunCoup" id="A0LHP7">
    <property type="interactions" value="251"/>
</dbReference>
<dbReference type="InterPro" id="IPR038476">
    <property type="entry name" value="UvrC_RNase_H_dom_sf"/>
</dbReference>
<feature type="domain" description="GIY-YIG" evidence="10">
    <location>
        <begin position="77"/>
        <end position="156"/>
    </location>
</feature>
<dbReference type="Pfam" id="PF12826">
    <property type="entry name" value="HHH_2"/>
    <property type="match status" value="1"/>
</dbReference>
<dbReference type="AlphaFoldDB" id="A0LHP7"/>
<dbReference type="InterPro" id="IPR004791">
    <property type="entry name" value="UvrC"/>
</dbReference>
<evidence type="ECO:0000256" key="6">
    <source>
        <dbReference type="ARBA" id="ARBA00023236"/>
    </source>
</evidence>
<feature type="domain" description="UvrC family homology region profile" evidence="11">
    <location>
        <begin position="317"/>
        <end position="539"/>
    </location>
</feature>
<dbReference type="InterPro" id="IPR036876">
    <property type="entry name" value="UVR_dom_sf"/>
</dbReference>
<dbReference type="RefSeq" id="WP_011698120.1">
    <property type="nucleotide sequence ID" value="NC_008554.1"/>
</dbReference>
<dbReference type="GO" id="GO:0009380">
    <property type="term" value="C:excinuclease repair complex"/>
    <property type="evidence" value="ECO:0007669"/>
    <property type="project" value="InterPro"/>
</dbReference>
<dbReference type="InterPro" id="IPR000305">
    <property type="entry name" value="GIY-YIG_endonuc"/>
</dbReference>
<comment type="subcellular location">
    <subcellularLocation>
        <location evidence="7">Cytoplasm</location>
    </subcellularLocation>
</comment>
<dbReference type="NCBIfam" id="TIGR00194">
    <property type="entry name" value="uvrC"/>
    <property type="match status" value="1"/>
</dbReference>
<dbReference type="HOGENOM" id="CLU_014841_3_2_7"/>
<dbReference type="Pfam" id="PF02151">
    <property type="entry name" value="UVR"/>
    <property type="match status" value="1"/>
</dbReference>
<feature type="compositionally biased region" description="Low complexity" evidence="8">
    <location>
        <begin position="11"/>
        <end position="22"/>
    </location>
</feature>
<dbReference type="eggNOG" id="COG0322">
    <property type="taxonomic scope" value="Bacteria"/>
</dbReference>
<dbReference type="InterPro" id="IPR047296">
    <property type="entry name" value="GIY-YIG_UvrC_Cho"/>
</dbReference>
<reference evidence="12 13" key="1">
    <citation type="submission" date="2006-10" db="EMBL/GenBank/DDBJ databases">
        <title>Complete sequence of Syntrophobacter fumaroxidans MPOB.</title>
        <authorList>
            <consortium name="US DOE Joint Genome Institute"/>
            <person name="Copeland A."/>
            <person name="Lucas S."/>
            <person name="Lapidus A."/>
            <person name="Barry K."/>
            <person name="Detter J.C."/>
            <person name="Glavina del Rio T."/>
            <person name="Hammon N."/>
            <person name="Israni S."/>
            <person name="Pitluck S."/>
            <person name="Goltsman E.G."/>
            <person name="Martinez M."/>
            <person name="Schmutz J."/>
            <person name="Larimer F."/>
            <person name="Land M."/>
            <person name="Hauser L."/>
            <person name="Kyrpides N."/>
            <person name="Kim E."/>
            <person name="Boone D.R."/>
            <person name="Brockman F."/>
            <person name="Culley D."/>
            <person name="Ferry J."/>
            <person name="Gunsalus R."/>
            <person name="McInerney M.J."/>
            <person name="Morrison M."/>
            <person name="Plugge C."/>
            <person name="Rohlin L."/>
            <person name="Scholten J."/>
            <person name="Sieber J."/>
            <person name="Stams A.J.M."/>
            <person name="Worm P."/>
            <person name="Henstra A.M."/>
            <person name="Richardson P."/>
        </authorList>
    </citation>
    <scope>NUCLEOTIDE SEQUENCE [LARGE SCALE GENOMIC DNA]</scope>
    <source>
        <strain evidence="13">DSM 10017 / MPOB</strain>
    </source>
</reference>
<dbReference type="InterPro" id="IPR041663">
    <property type="entry name" value="DisA/LigA_HHH"/>
</dbReference>
<dbReference type="PROSITE" id="PS50151">
    <property type="entry name" value="UVR"/>
    <property type="match status" value="1"/>
</dbReference>
<dbReference type="Gene3D" id="3.30.420.340">
    <property type="entry name" value="UvrC, RNAse H endonuclease domain"/>
    <property type="match status" value="1"/>
</dbReference>
<dbReference type="InterPro" id="IPR035901">
    <property type="entry name" value="GIY-YIG_endonuc_sf"/>
</dbReference>
<feature type="region of interest" description="Disordered" evidence="8">
    <location>
        <begin position="1"/>
        <end position="65"/>
    </location>
</feature>
<dbReference type="InterPro" id="IPR001162">
    <property type="entry name" value="UvrC_RNase_H_dom"/>
</dbReference>
<dbReference type="SMART" id="SM00465">
    <property type="entry name" value="GIYc"/>
    <property type="match status" value="1"/>
</dbReference>
<evidence type="ECO:0000256" key="4">
    <source>
        <dbReference type="ARBA" id="ARBA00022881"/>
    </source>
</evidence>
<dbReference type="SUPFAM" id="SSF47781">
    <property type="entry name" value="RuvA domain 2-like"/>
    <property type="match status" value="1"/>
</dbReference>
<gene>
    <name evidence="7" type="primary">uvrC</name>
    <name evidence="12" type="ordered locus">Sfum_1257</name>
</gene>
<dbReference type="CDD" id="cd10434">
    <property type="entry name" value="GIY-YIG_UvrC_Cho"/>
    <property type="match status" value="1"/>
</dbReference>
<dbReference type="FunFam" id="3.40.1440.10:FF:000001">
    <property type="entry name" value="UvrABC system protein C"/>
    <property type="match status" value="1"/>
</dbReference>
<comment type="similarity">
    <text evidence="7">Belongs to the UvrC family.</text>
</comment>
<dbReference type="InterPro" id="IPR010994">
    <property type="entry name" value="RuvA_2-like"/>
</dbReference>
<dbReference type="PANTHER" id="PTHR30562:SF1">
    <property type="entry name" value="UVRABC SYSTEM PROTEIN C"/>
    <property type="match status" value="1"/>
</dbReference>
<dbReference type="GO" id="GO:0003677">
    <property type="term" value="F:DNA binding"/>
    <property type="evidence" value="ECO:0007669"/>
    <property type="project" value="UniProtKB-UniRule"/>
</dbReference>
<dbReference type="EMBL" id="CP000478">
    <property type="protein sequence ID" value="ABK16949.1"/>
    <property type="molecule type" value="Genomic_DNA"/>
</dbReference>
<keyword evidence="5 7" id="KW-0234">DNA repair</keyword>
<dbReference type="SUPFAM" id="SSF82771">
    <property type="entry name" value="GIY-YIG endonuclease"/>
    <property type="match status" value="1"/>
</dbReference>
<dbReference type="Pfam" id="PF01541">
    <property type="entry name" value="GIY-YIG"/>
    <property type="match status" value="1"/>
</dbReference>
<keyword evidence="4 7" id="KW-0267">Excision nuclease</keyword>
<dbReference type="HAMAP" id="MF_00203">
    <property type="entry name" value="UvrC"/>
    <property type="match status" value="1"/>
</dbReference>
<dbReference type="GO" id="GO:0006289">
    <property type="term" value="P:nucleotide-excision repair"/>
    <property type="evidence" value="ECO:0007669"/>
    <property type="project" value="UniProtKB-UniRule"/>
</dbReference>
<dbReference type="InParanoid" id="A0LHP7"/>
<dbReference type="KEGG" id="sfu:Sfum_1257"/>
<dbReference type="InterPro" id="IPR050066">
    <property type="entry name" value="UvrABC_protein_C"/>
</dbReference>
<dbReference type="InterPro" id="IPR001943">
    <property type="entry name" value="UVR_dom"/>
</dbReference>
<evidence type="ECO:0000259" key="11">
    <source>
        <dbReference type="PROSITE" id="PS50165"/>
    </source>
</evidence>
<dbReference type="Gene3D" id="1.10.150.20">
    <property type="entry name" value="5' to 3' exonuclease, C-terminal subdomain"/>
    <property type="match status" value="1"/>
</dbReference>
<sequence>MGDPKSPTPDSGSSAGRPGSSATVREPHTADPGSPPTEPGSAAFDPGPLTADAQAPDGAVPCDDSPSLLSKTASFPHLPGVYLFKDASGAVLYVGKAIDLRKRIASYFKSTGPIPVKTRALMGKAADMEYVVTSNEKEALLLEASLIKKHRPRYNVVLRDDKNYPALRIDPREPFPRLEVVRRFQRDGALYFGPYHSAYALRETLRLLHQLFPLRLCKGKRLLARERPCLNYSLGRCLGACAGRVSPEDYHKMVDEVVLFLQGKTDVLQQQLRRRMADAAEALNFELAAYYRDRLQGIASMLEKQHIVSDRFLNQDVIGLHVGEEGAELAILFVRKGTLTGQRDFDLRDAQGEPMELLTAFIQQFYREDRYIPDEIVVPAPVEAEALLEEWLTELKGKRVRVWAARRGDRRELLEIAGKNARERYTSRRKWQKRDVTMLQNLQRILKLPRAPLRMACVDISNIQGRHAVGAVVVFSEGSPDKDSYRRYRIHGKTEPDDPAMMAEVIERLLKNDAPLAESLDLLVLDGGKSQLNRIRRLMEELGAAEGLPLISIAKEKETDRGEKGRGLYEKIYLPGRKNPLFLHHYPDILHLLQRLRDEAHRFAISHYKSLHRNDLLASALDAVPGVGPKRSRLLIRHFGSMKALREASVEDIAQVPGVPPTVARTIFNILRSSGEE</sequence>
<evidence type="ECO:0000256" key="1">
    <source>
        <dbReference type="ARBA" id="ARBA00022490"/>
    </source>
</evidence>
<name>A0LHP7_SYNFM</name>
<evidence type="ECO:0000256" key="7">
    <source>
        <dbReference type="HAMAP-Rule" id="MF_00203"/>
    </source>
</evidence>
<organism evidence="12 13">
    <name type="scientific">Syntrophobacter fumaroxidans (strain DSM 10017 / MPOB)</name>
    <dbReference type="NCBI Taxonomy" id="335543"/>
    <lineage>
        <taxon>Bacteria</taxon>
        <taxon>Pseudomonadati</taxon>
        <taxon>Thermodesulfobacteriota</taxon>
        <taxon>Syntrophobacteria</taxon>
        <taxon>Syntrophobacterales</taxon>
        <taxon>Syntrophobacteraceae</taxon>
        <taxon>Syntrophobacter</taxon>
    </lineage>
</organism>
<evidence type="ECO:0000256" key="8">
    <source>
        <dbReference type="SAM" id="MobiDB-lite"/>
    </source>
</evidence>
<evidence type="ECO:0000256" key="5">
    <source>
        <dbReference type="ARBA" id="ARBA00023204"/>
    </source>
</evidence>
<dbReference type="PROSITE" id="PS50165">
    <property type="entry name" value="UVRC"/>
    <property type="match status" value="1"/>
</dbReference>
<keyword evidence="1 7" id="KW-0963">Cytoplasm</keyword>
<evidence type="ECO:0000256" key="2">
    <source>
        <dbReference type="ARBA" id="ARBA00022763"/>
    </source>
</evidence>
<proteinExistence type="inferred from homology"/>